<proteinExistence type="predicted"/>
<keyword evidence="2" id="KW-1185">Reference proteome</keyword>
<protein>
    <submittedName>
        <fullName evidence="1">Uncharacterized protein</fullName>
    </submittedName>
</protein>
<evidence type="ECO:0000313" key="1">
    <source>
        <dbReference type="EMBL" id="SDQ31064.1"/>
    </source>
</evidence>
<sequence length="131" mass="14776">MGGSGTSSGGLPSEVLILDRWRHAGVDCAVGELRGLLYGFALLPGRRSGWSRYRDTGRDLRGAGEQLRPERLGDWVVLEFGALERFWSQEERARFTAPAGELSCWDRWGWVWALRRGYDGVNDFVELQCGR</sequence>
<accession>A0A1H0ZUC8</accession>
<dbReference type="AlphaFoldDB" id="A0A1H0ZUC8"/>
<reference evidence="2" key="1">
    <citation type="submission" date="2016-10" db="EMBL/GenBank/DDBJ databases">
        <authorList>
            <person name="Varghese N."/>
            <person name="Submissions S."/>
        </authorList>
    </citation>
    <scope>NUCLEOTIDE SEQUENCE [LARGE SCALE GENOMIC DNA]</scope>
    <source>
        <strain evidence="2">DSM 45459</strain>
    </source>
</reference>
<evidence type="ECO:0000313" key="2">
    <source>
        <dbReference type="Proteomes" id="UP000199301"/>
    </source>
</evidence>
<dbReference type="EMBL" id="FNKO01000001">
    <property type="protein sequence ID" value="SDQ31064.1"/>
    <property type="molecule type" value="Genomic_DNA"/>
</dbReference>
<name>A0A1H0ZUC8_9ACTN</name>
<organism evidence="1 2">
    <name type="scientific">Actinopolyspora saharensis</name>
    <dbReference type="NCBI Taxonomy" id="995062"/>
    <lineage>
        <taxon>Bacteria</taxon>
        <taxon>Bacillati</taxon>
        <taxon>Actinomycetota</taxon>
        <taxon>Actinomycetes</taxon>
        <taxon>Actinopolysporales</taxon>
        <taxon>Actinopolysporaceae</taxon>
        <taxon>Actinopolyspora</taxon>
    </lineage>
</organism>
<gene>
    <name evidence="1" type="ORF">SAMN04489718_1248</name>
</gene>
<dbReference type="RefSeq" id="WP_092521680.1">
    <property type="nucleotide sequence ID" value="NZ_FNKO01000001.1"/>
</dbReference>
<dbReference type="Proteomes" id="UP000199301">
    <property type="component" value="Unassembled WGS sequence"/>
</dbReference>
<dbReference type="OrthoDB" id="5184753at2"/>